<dbReference type="OrthoDB" id="10023235at2759"/>
<proteinExistence type="predicted"/>
<sequence length="142" mass="15431">ANQRSPFANKNEVKAPVANQKEVKALAANQKEVKAPVANQVAAKPPASVSDATPVTKLVPKNYMIELLDVGDVVMMSVDAVASECAVKVDGFVCLSLHDKYEDEYQLLCDRYTADCETEKGEFSVSPGETFSYFNCADGGWY</sequence>
<reference evidence="1" key="1">
    <citation type="submission" date="2015-09" db="EMBL/GenBank/DDBJ databases">
        <title>De novo assembly of Pectinophora gossypiella (Pink Bollworm) gut transcriptome.</title>
        <authorList>
            <person name="Tassone E.E."/>
        </authorList>
    </citation>
    <scope>NUCLEOTIDE SEQUENCE</scope>
</reference>
<gene>
    <name evidence="1" type="ORF">g.738</name>
</gene>
<organism evidence="1">
    <name type="scientific">Pectinophora gossypiella</name>
    <name type="common">Cotton pink bollworm</name>
    <name type="synonym">Depressaria gossypiella</name>
    <dbReference type="NCBI Taxonomy" id="13191"/>
    <lineage>
        <taxon>Eukaryota</taxon>
        <taxon>Metazoa</taxon>
        <taxon>Ecdysozoa</taxon>
        <taxon>Arthropoda</taxon>
        <taxon>Hexapoda</taxon>
        <taxon>Insecta</taxon>
        <taxon>Pterygota</taxon>
        <taxon>Neoptera</taxon>
        <taxon>Endopterygota</taxon>
        <taxon>Lepidoptera</taxon>
        <taxon>Glossata</taxon>
        <taxon>Ditrysia</taxon>
        <taxon>Gelechioidea</taxon>
        <taxon>Gelechiidae</taxon>
        <taxon>Apatetrinae</taxon>
        <taxon>Pectinophora</taxon>
    </lineage>
</organism>
<dbReference type="EMBL" id="GDQN01009997">
    <property type="protein sequence ID" value="JAT81057.1"/>
    <property type="molecule type" value="Transcribed_RNA"/>
</dbReference>
<name>A0A1E1W241_PECGO</name>
<protein>
    <submittedName>
        <fullName evidence="1">Uncharacterized protein</fullName>
    </submittedName>
</protein>
<dbReference type="AlphaFoldDB" id="A0A1E1W241"/>
<evidence type="ECO:0000313" key="1">
    <source>
        <dbReference type="EMBL" id="JAT81057.1"/>
    </source>
</evidence>
<feature type="non-terminal residue" evidence="1">
    <location>
        <position position="142"/>
    </location>
</feature>
<feature type="non-terminal residue" evidence="1">
    <location>
        <position position="1"/>
    </location>
</feature>
<accession>A0A1E1W241</accession>